<dbReference type="InterPro" id="IPR011009">
    <property type="entry name" value="Kinase-like_dom_sf"/>
</dbReference>
<accession>C5FJZ9</accession>
<dbReference type="RefSeq" id="XP_002847334.1">
    <property type="nucleotide sequence ID" value="XM_002847288.1"/>
</dbReference>
<dbReference type="STRING" id="554155.C5FJZ9"/>
<organism evidence="2 3">
    <name type="scientific">Arthroderma otae (strain ATCC MYA-4605 / CBS 113480)</name>
    <name type="common">Microsporum canis</name>
    <dbReference type="NCBI Taxonomy" id="554155"/>
    <lineage>
        <taxon>Eukaryota</taxon>
        <taxon>Fungi</taxon>
        <taxon>Dikarya</taxon>
        <taxon>Ascomycota</taxon>
        <taxon>Pezizomycotina</taxon>
        <taxon>Eurotiomycetes</taxon>
        <taxon>Eurotiomycetidae</taxon>
        <taxon>Onygenales</taxon>
        <taxon>Arthrodermataceae</taxon>
        <taxon>Microsporum</taxon>
    </lineage>
</organism>
<dbReference type="HOGENOM" id="CLU_1547177_0_0_1"/>
<dbReference type="SUPFAM" id="SSF56112">
    <property type="entry name" value="Protein kinase-like (PK-like)"/>
    <property type="match status" value="1"/>
</dbReference>
<protein>
    <recommendedName>
        <fullName evidence="1">Protein kinase domain-containing protein</fullName>
    </recommendedName>
</protein>
<evidence type="ECO:0000259" key="1">
    <source>
        <dbReference type="PROSITE" id="PS50011"/>
    </source>
</evidence>
<dbReference type="eggNOG" id="KOG0612">
    <property type="taxonomic scope" value="Eukaryota"/>
</dbReference>
<dbReference type="VEuPathDB" id="FungiDB:MCYG_02840"/>
<gene>
    <name evidence="2" type="ORF">MCYG_02840</name>
</gene>
<dbReference type="PROSITE" id="PS50011">
    <property type="entry name" value="PROTEIN_KINASE_DOM"/>
    <property type="match status" value="1"/>
</dbReference>
<proteinExistence type="predicted"/>
<dbReference type="Proteomes" id="UP000002035">
    <property type="component" value="Unassembled WGS sequence"/>
</dbReference>
<evidence type="ECO:0000313" key="2">
    <source>
        <dbReference type="EMBL" id="EEQ30021.1"/>
    </source>
</evidence>
<reference evidence="3" key="1">
    <citation type="journal article" date="2012" name="MBio">
        <title>Comparative genome analysis of Trichophyton rubrum and related dermatophytes reveals candidate genes involved in infection.</title>
        <authorList>
            <person name="Martinez D.A."/>
            <person name="Oliver B.G."/>
            <person name="Graeser Y."/>
            <person name="Goldberg J.M."/>
            <person name="Li W."/>
            <person name="Martinez-Rossi N.M."/>
            <person name="Monod M."/>
            <person name="Shelest E."/>
            <person name="Barton R.C."/>
            <person name="Birch E."/>
            <person name="Brakhage A.A."/>
            <person name="Chen Z."/>
            <person name="Gurr S.J."/>
            <person name="Heiman D."/>
            <person name="Heitman J."/>
            <person name="Kosti I."/>
            <person name="Rossi A."/>
            <person name="Saif S."/>
            <person name="Samalova M."/>
            <person name="Saunders C.W."/>
            <person name="Shea T."/>
            <person name="Summerbell R.C."/>
            <person name="Xu J."/>
            <person name="Young S."/>
            <person name="Zeng Q."/>
            <person name="Birren B.W."/>
            <person name="Cuomo C.A."/>
            <person name="White T.C."/>
        </authorList>
    </citation>
    <scope>NUCLEOTIDE SEQUENCE [LARGE SCALE GENOMIC DNA]</scope>
    <source>
        <strain evidence="3">ATCC MYA-4605 / CBS 113480</strain>
    </source>
</reference>
<evidence type="ECO:0000313" key="3">
    <source>
        <dbReference type="Proteomes" id="UP000002035"/>
    </source>
</evidence>
<sequence length="173" mass="19736">MRDICLSWRIQQNHIRDHGTMRVISDLPLESLNLAHGDLRSENILFHRNHLKLPDFDSTSEIGSVFEARIALYGRLLGSLFYLINYGFEVYVYPELIVEAAIDSIIIECWHGEYKTVAELTADMECLLCPGSIDRNEIEDTPISPEDLPSHKEVFEAFVACGLPKTLDNWGNK</sequence>
<dbReference type="GO" id="GO:0004672">
    <property type="term" value="F:protein kinase activity"/>
    <property type="evidence" value="ECO:0007669"/>
    <property type="project" value="InterPro"/>
</dbReference>
<dbReference type="GO" id="GO:0005524">
    <property type="term" value="F:ATP binding"/>
    <property type="evidence" value="ECO:0007669"/>
    <property type="project" value="InterPro"/>
</dbReference>
<feature type="domain" description="Protein kinase" evidence="1">
    <location>
        <begin position="1"/>
        <end position="173"/>
    </location>
</feature>
<name>C5FJZ9_ARTOC</name>
<dbReference type="InterPro" id="IPR000719">
    <property type="entry name" value="Prot_kinase_dom"/>
</dbReference>
<keyword evidence="3" id="KW-1185">Reference proteome</keyword>
<dbReference type="GeneID" id="9222817"/>
<dbReference type="OrthoDB" id="4062651at2759"/>
<dbReference type="AlphaFoldDB" id="C5FJZ9"/>
<dbReference type="EMBL" id="DS995703">
    <property type="protein sequence ID" value="EEQ30021.1"/>
    <property type="molecule type" value="Genomic_DNA"/>
</dbReference>
<dbReference type="Gene3D" id="1.10.510.10">
    <property type="entry name" value="Transferase(Phosphotransferase) domain 1"/>
    <property type="match status" value="1"/>
</dbReference>